<keyword evidence="2" id="KW-1185">Reference proteome</keyword>
<sequence length="43" mass="4652">MWGEFRSLALVLLGQHFPPELFKDNGDSIVFTRSSELSGGGGV</sequence>
<dbReference type="Proteomes" id="UP000250192">
    <property type="component" value="Unassembled WGS sequence"/>
</dbReference>
<accession>A0A2X0U0C6</accession>
<reference evidence="1 2" key="1">
    <citation type="submission" date="2018-06" db="EMBL/GenBank/DDBJ databases">
        <authorList>
            <consortium name="Pathogen Informatics"/>
            <person name="Doyle S."/>
        </authorList>
    </citation>
    <scope>NUCLEOTIDE SEQUENCE [LARGE SCALE GENOMIC DNA]</scope>
    <source>
        <strain evidence="1 2">NCTC9935</strain>
    </source>
</reference>
<organism evidence="1 2">
    <name type="scientific">Schaalia odontolytica</name>
    <dbReference type="NCBI Taxonomy" id="1660"/>
    <lineage>
        <taxon>Bacteria</taxon>
        <taxon>Bacillati</taxon>
        <taxon>Actinomycetota</taxon>
        <taxon>Actinomycetes</taxon>
        <taxon>Actinomycetales</taxon>
        <taxon>Actinomycetaceae</taxon>
        <taxon>Schaalia</taxon>
    </lineage>
</organism>
<gene>
    <name evidence="1" type="ORF">NCTC9935_01089</name>
</gene>
<evidence type="ECO:0000313" key="1">
    <source>
        <dbReference type="EMBL" id="SPT55583.1"/>
    </source>
</evidence>
<name>A0A2X0U0C6_9ACTO</name>
<dbReference type="EMBL" id="UAPR01000003">
    <property type="protein sequence ID" value="SPT55583.1"/>
    <property type="molecule type" value="Genomic_DNA"/>
</dbReference>
<dbReference type="AlphaFoldDB" id="A0A2X0U0C6"/>
<evidence type="ECO:0000313" key="2">
    <source>
        <dbReference type="Proteomes" id="UP000250192"/>
    </source>
</evidence>
<proteinExistence type="predicted"/>
<protein>
    <submittedName>
        <fullName evidence="1">Uncharacterized protein</fullName>
    </submittedName>
</protein>